<proteinExistence type="predicted"/>
<organism evidence="1 2">
    <name type="scientific">Methylocystis echinoides</name>
    <dbReference type="NCBI Taxonomy" id="29468"/>
    <lineage>
        <taxon>Bacteria</taxon>
        <taxon>Pseudomonadati</taxon>
        <taxon>Pseudomonadota</taxon>
        <taxon>Alphaproteobacteria</taxon>
        <taxon>Hyphomicrobiales</taxon>
        <taxon>Methylocystaceae</taxon>
        <taxon>Methylocystis</taxon>
    </lineage>
</organism>
<dbReference type="Proteomes" id="UP001144323">
    <property type="component" value="Unassembled WGS sequence"/>
</dbReference>
<protein>
    <recommendedName>
        <fullName evidence="3">DNA-binding protein</fullName>
    </recommendedName>
</protein>
<evidence type="ECO:0000313" key="1">
    <source>
        <dbReference type="EMBL" id="GLI92987.1"/>
    </source>
</evidence>
<dbReference type="EMBL" id="BSEC01000001">
    <property type="protein sequence ID" value="GLI92987.1"/>
    <property type="molecule type" value="Genomic_DNA"/>
</dbReference>
<sequence>MTDIASLVTADSIPPSLASLLPADTLLTRRELAEASSKAGLPVAEASLASMATRGTGPTFCRYGRAVRYRWGDFLSWAASRTTVGASTSEHRAKAAA</sequence>
<comment type="caution">
    <text evidence="1">The sequence shown here is derived from an EMBL/GenBank/DDBJ whole genome shotgun (WGS) entry which is preliminary data.</text>
</comment>
<name>A0A9W6GTV9_9HYPH</name>
<reference evidence="1" key="1">
    <citation type="journal article" date="2023" name="Int. J. Syst. Evol. Microbiol.">
        <title>Methylocystis iwaonis sp. nov., a type II methane-oxidizing bacterium from surface soil of a rice paddy field in Japan, and emended description of the genus Methylocystis (ex Whittenbury et al. 1970) Bowman et al. 1993.</title>
        <authorList>
            <person name="Kaise H."/>
            <person name="Sawadogo J.B."/>
            <person name="Alam M.S."/>
            <person name="Ueno C."/>
            <person name="Dianou D."/>
            <person name="Shinjo R."/>
            <person name="Asakawa S."/>
        </authorList>
    </citation>
    <scope>NUCLEOTIDE SEQUENCE</scope>
    <source>
        <strain evidence="1">LMG27198</strain>
    </source>
</reference>
<evidence type="ECO:0008006" key="3">
    <source>
        <dbReference type="Google" id="ProtNLM"/>
    </source>
</evidence>
<evidence type="ECO:0000313" key="2">
    <source>
        <dbReference type="Proteomes" id="UP001144323"/>
    </source>
</evidence>
<gene>
    <name evidence="1" type="ORF">LMG27198_19790</name>
</gene>
<accession>A0A9W6GTV9</accession>
<dbReference type="RefSeq" id="WP_281802534.1">
    <property type="nucleotide sequence ID" value="NZ_BSEC01000001.1"/>
</dbReference>
<keyword evidence="2" id="KW-1185">Reference proteome</keyword>
<dbReference type="AlphaFoldDB" id="A0A9W6GTV9"/>